<dbReference type="InterPro" id="IPR032030">
    <property type="entry name" value="YscD_cytoplasmic_dom"/>
</dbReference>
<sequence>MGILDNFERGLERAVNGVFAKTFRSGLQPIEITSALRRELDTHAAVVSRDRILAPNRFVVHLAPADFDRMDGLGPDLLDELTALVKQHAAAQGYQFAGPISIDLQADPHITDGLIQVDSGNLRGKSIEWTPVLEIAGTRYPLAKGRTIIGRGSDADITIADTGTSRKHVEVLWDGSRAQINDLGSTNGSSVDGQKVTKALLAPDSVMQIGRTQITFRLVPQSADSVAKARPAAPRAAPQADQPPARRAPRAAERPARPSTRSPMQWPAAAGESFPDDEPPDDPFAELGLDDSGSWR</sequence>
<dbReference type="PANTHER" id="PTHR23308">
    <property type="entry name" value="NUCLEAR INHIBITOR OF PROTEIN PHOSPHATASE-1"/>
    <property type="match status" value="1"/>
</dbReference>
<comment type="caution">
    <text evidence="4">The sequence shown here is derived from an EMBL/GenBank/DDBJ whole genome shotgun (WGS) entry which is preliminary data.</text>
</comment>
<dbReference type="PROSITE" id="PS50006">
    <property type="entry name" value="FHA_DOMAIN"/>
    <property type="match status" value="1"/>
</dbReference>
<dbReference type="Gene3D" id="2.60.200.20">
    <property type="match status" value="1"/>
</dbReference>
<dbReference type="Pfam" id="PF16697">
    <property type="entry name" value="Yop-YscD_cpl"/>
    <property type="match status" value="1"/>
</dbReference>
<gene>
    <name evidence="4" type="ORF">E6C64_12120</name>
</gene>
<dbReference type="InterPro" id="IPR000253">
    <property type="entry name" value="FHA_dom"/>
</dbReference>
<evidence type="ECO:0000259" key="3">
    <source>
        <dbReference type="PROSITE" id="PS50006"/>
    </source>
</evidence>
<dbReference type="Proteomes" id="UP000309133">
    <property type="component" value="Unassembled WGS sequence"/>
</dbReference>
<protein>
    <submittedName>
        <fullName evidence="4">DUF2662 domain-containing protein</fullName>
    </submittedName>
</protein>
<dbReference type="SUPFAM" id="SSF49879">
    <property type="entry name" value="SMAD/FHA domain"/>
    <property type="match status" value="1"/>
</dbReference>
<feature type="region of interest" description="Disordered" evidence="2">
    <location>
        <begin position="225"/>
        <end position="296"/>
    </location>
</feature>
<dbReference type="InterPro" id="IPR022128">
    <property type="entry name" value="FhaA_N"/>
</dbReference>
<dbReference type="InterPro" id="IPR050923">
    <property type="entry name" value="Cell_Proc_Reg/RNA_Proc"/>
</dbReference>
<dbReference type="EMBL" id="SSSM01000005">
    <property type="protein sequence ID" value="THG29443.1"/>
    <property type="molecule type" value="Genomic_DNA"/>
</dbReference>
<feature type="compositionally biased region" description="Acidic residues" evidence="2">
    <location>
        <begin position="274"/>
        <end position="284"/>
    </location>
</feature>
<dbReference type="InterPro" id="IPR042287">
    <property type="entry name" value="FhaA_N_sf"/>
</dbReference>
<dbReference type="CDD" id="cd00060">
    <property type="entry name" value="FHA"/>
    <property type="match status" value="1"/>
</dbReference>
<name>A0A4S4FGS5_9MICO</name>
<proteinExistence type="predicted"/>
<feature type="domain" description="FHA" evidence="3">
    <location>
        <begin position="147"/>
        <end position="196"/>
    </location>
</feature>
<evidence type="ECO:0000256" key="1">
    <source>
        <dbReference type="ARBA" id="ARBA00022553"/>
    </source>
</evidence>
<keyword evidence="5" id="KW-1185">Reference proteome</keyword>
<evidence type="ECO:0000313" key="5">
    <source>
        <dbReference type="Proteomes" id="UP000309133"/>
    </source>
</evidence>
<feature type="compositionally biased region" description="Low complexity" evidence="2">
    <location>
        <begin position="228"/>
        <end position="245"/>
    </location>
</feature>
<evidence type="ECO:0000256" key="2">
    <source>
        <dbReference type="SAM" id="MobiDB-lite"/>
    </source>
</evidence>
<dbReference type="OrthoDB" id="151099at2"/>
<dbReference type="Gene3D" id="3.30.2320.60">
    <property type="entry name" value="FhaA, phosphopeptide-binding domain (DUF3662)"/>
    <property type="match status" value="1"/>
</dbReference>
<evidence type="ECO:0000313" key="4">
    <source>
        <dbReference type="EMBL" id="THG29443.1"/>
    </source>
</evidence>
<accession>A0A4S4FGS5</accession>
<dbReference type="SMART" id="SM00240">
    <property type="entry name" value="FHA"/>
    <property type="match status" value="1"/>
</dbReference>
<reference evidence="4 5" key="1">
    <citation type="submission" date="2019-04" db="EMBL/GenBank/DDBJ databases">
        <authorList>
            <person name="Jiang L."/>
        </authorList>
    </citation>
    <scope>NUCLEOTIDE SEQUENCE [LARGE SCALE GENOMIC DNA]</scope>
    <source>
        <strain evidence="4 5">YIM 131853</strain>
    </source>
</reference>
<keyword evidence="1" id="KW-0597">Phosphoprotein</keyword>
<dbReference type="InterPro" id="IPR008984">
    <property type="entry name" value="SMAD_FHA_dom_sf"/>
</dbReference>
<dbReference type="AlphaFoldDB" id="A0A4S4FGS5"/>
<organism evidence="4 5">
    <name type="scientific">Naasia lichenicola</name>
    <dbReference type="NCBI Taxonomy" id="2565933"/>
    <lineage>
        <taxon>Bacteria</taxon>
        <taxon>Bacillati</taxon>
        <taxon>Actinomycetota</taxon>
        <taxon>Actinomycetes</taxon>
        <taxon>Micrococcales</taxon>
        <taxon>Microbacteriaceae</taxon>
        <taxon>Naasia</taxon>
    </lineage>
</organism>
<dbReference type="Pfam" id="PF12401">
    <property type="entry name" value="FhaA_N"/>
    <property type="match status" value="1"/>
</dbReference>